<proteinExistence type="inferred from homology"/>
<evidence type="ECO:0000313" key="7">
    <source>
        <dbReference type="Proteomes" id="UP001148203"/>
    </source>
</evidence>
<evidence type="ECO:0000256" key="4">
    <source>
        <dbReference type="ARBA" id="ARBA00023163"/>
    </source>
</evidence>
<evidence type="ECO:0000256" key="3">
    <source>
        <dbReference type="ARBA" id="ARBA00023125"/>
    </source>
</evidence>
<dbReference type="Pfam" id="PF03466">
    <property type="entry name" value="LysR_substrate"/>
    <property type="match status" value="1"/>
</dbReference>
<comment type="caution">
    <text evidence="6">The sequence shown here is derived from an EMBL/GenBank/DDBJ whole genome shotgun (WGS) entry which is preliminary data.</text>
</comment>
<accession>A0ABT5NUM4</accession>
<name>A0ABT5NUM4_9PSED</name>
<dbReference type="InterPro" id="IPR058163">
    <property type="entry name" value="LysR-type_TF_proteobact-type"/>
</dbReference>
<dbReference type="PRINTS" id="PR00039">
    <property type="entry name" value="HTHLYSR"/>
</dbReference>
<evidence type="ECO:0000313" key="6">
    <source>
        <dbReference type="EMBL" id="MDD0991873.1"/>
    </source>
</evidence>
<feature type="domain" description="HTH lysR-type" evidence="5">
    <location>
        <begin position="10"/>
        <end position="62"/>
    </location>
</feature>
<sequence>MATSLPYLALRTFVEVGQHGSIKAAAQALSVTSGAVSQQIRLLEDRVGMALFTRERSGLRLTEAGAGVHPALLEAFERIQETLLSLEQIKARQTLTVSTVATFAASWLVPRLGRFNLRYPHIEVRVEATSNVADLRRDRVDVALRHGLGVYPNLQVTRLMAPVLVPVASPALVAASSAIAQPQDCLDYPLLHDSERADWSLWLTAHGVAKDPRAERGSAFEDDFLLIRAAEAGQGLALVPVEYAREEIAAGRLVQVLDKPWPARFAYYVVTRADAMQRDEVKAFVEWVMEEAQGTLRSCFANSPAIPASSQV</sequence>
<keyword evidence="7" id="KW-1185">Reference proteome</keyword>
<dbReference type="Proteomes" id="UP001148203">
    <property type="component" value="Unassembled WGS sequence"/>
</dbReference>
<dbReference type="InterPro" id="IPR000847">
    <property type="entry name" value="LysR_HTH_N"/>
</dbReference>
<evidence type="ECO:0000256" key="1">
    <source>
        <dbReference type="ARBA" id="ARBA00009437"/>
    </source>
</evidence>
<organism evidence="6 7">
    <name type="scientific">Pseudomonas fontis</name>
    <dbReference type="NCBI Taxonomy" id="2942633"/>
    <lineage>
        <taxon>Bacteria</taxon>
        <taxon>Pseudomonadati</taxon>
        <taxon>Pseudomonadota</taxon>
        <taxon>Gammaproteobacteria</taxon>
        <taxon>Pseudomonadales</taxon>
        <taxon>Pseudomonadaceae</taxon>
        <taxon>Pseudomonas</taxon>
    </lineage>
</organism>
<protein>
    <submittedName>
        <fullName evidence="6">LysR substrate-binding domain-containing protein</fullName>
    </submittedName>
</protein>
<dbReference type="PANTHER" id="PTHR30537">
    <property type="entry name" value="HTH-TYPE TRANSCRIPTIONAL REGULATOR"/>
    <property type="match status" value="1"/>
</dbReference>
<dbReference type="Pfam" id="PF00126">
    <property type="entry name" value="HTH_1"/>
    <property type="match status" value="1"/>
</dbReference>
<dbReference type="InterPro" id="IPR036388">
    <property type="entry name" value="WH-like_DNA-bd_sf"/>
</dbReference>
<dbReference type="RefSeq" id="WP_273912358.1">
    <property type="nucleotide sequence ID" value="NZ_JAMDGX010000056.1"/>
</dbReference>
<dbReference type="SUPFAM" id="SSF53850">
    <property type="entry name" value="Periplasmic binding protein-like II"/>
    <property type="match status" value="1"/>
</dbReference>
<keyword evidence="4" id="KW-0804">Transcription</keyword>
<dbReference type="CDD" id="cd08432">
    <property type="entry name" value="PBP2_GcdR_TrpI_HvrB_AmpR_like"/>
    <property type="match status" value="1"/>
</dbReference>
<dbReference type="SUPFAM" id="SSF46785">
    <property type="entry name" value="Winged helix' DNA-binding domain"/>
    <property type="match status" value="1"/>
</dbReference>
<evidence type="ECO:0000256" key="2">
    <source>
        <dbReference type="ARBA" id="ARBA00023015"/>
    </source>
</evidence>
<keyword evidence="2" id="KW-0805">Transcription regulation</keyword>
<dbReference type="EMBL" id="JAMDGY010000042">
    <property type="protein sequence ID" value="MDD0991873.1"/>
    <property type="molecule type" value="Genomic_DNA"/>
</dbReference>
<dbReference type="PROSITE" id="PS50931">
    <property type="entry name" value="HTH_LYSR"/>
    <property type="match status" value="1"/>
</dbReference>
<dbReference type="InterPro" id="IPR005119">
    <property type="entry name" value="LysR_subst-bd"/>
</dbReference>
<keyword evidence="3" id="KW-0238">DNA-binding</keyword>
<dbReference type="PANTHER" id="PTHR30537:SF26">
    <property type="entry name" value="GLYCINE CLEAVAGE SYSTEM TRANSCRIPTIONAL ACTIVATOR"/>
    <property type="match status" value="1"/>
</dbReference>
<dbReference type="Gene3D" id="3.40.190.10">
    <property type="entry name" value="Periplasmic binding protein-like II"/>
    <property type="match status" value="2"/>
</dbReference>
<dbReference type="Gene3D" id="1.10.10.10">
    <property type="entry name" value="Winged helix-like DNA-binding domain superfamily/Winged helix DNA-binding domain"/>
    <property type="match status" value="1"/>
</dbReference>
<evidence type="ECO:0000259" key="5">
    <source>
        <dbReference type="PROSITE" id="PS50931"/>
    </source>
</evidence>
<dbReference type="InterPro" id="IPR036390">
    <property type="entry name" value="WH_DNA-bd_sf"/>
</dbReference>
<comment type="similarity">
    <text evidence="1">Belongs to the LysR transcriptional regulatory family.</text>
</comment>
<gene>
    <name evidence="6" type="ORF">M5G11_15125</name>
</gene>
<reference evidence="6 7" key="1">
    <citation type="submission" date="2022-05" db="EMBL/GenBank/DDBJ databases">
        <title>Novel Pseudomonas spp. Isolated from a Rainbow Trout Aquaculture Facility.</title>
        <authorList>
            <person name="Testerman T."/>
            <person name="Graf J."/>
        </authorList>
    </citation>
    <scope>NUCLEOTIDE SEQUENCE [LARGE SCALE GENOMIC DNA]</scope>
    <source>
        <strain evidence="6 7">ID681</strain>
    </source>
</reference>